<keyword evidence="1" id="KW-0802">TPR repeat</keyword>
<dbReference type="Proteomes" id="UP000003688">
    <property type="component" value="Unassembled WGS sequence"/>
</dbReference>
<dbReference type="OrthoDB" id="193382at2"/>
<organism evidence="3 4">
    <name type="scientific">Pedosphaera parvula (strain Ellin514)</name>
    <dbReference type="NCBI Taxonomy" id="320771"/>
    <lineage>
        <taxon>Bacteria</taxon>
        <taxon>Pseudomonadati</taxon>
        <taxon>Verrucomicrobiota</taxon>
        <taxon>Pedosphaerae</taxon>
        <taxon>Pedosphaerales</taxon>
        <taxon>Pedosphaeraceae</taxon>
        <taxon>Pedosphaera</taxon>
    </lineage>
</organism>
<dbReference type="SUPFAM" id="SSF48452">
    <property type="entry name" value="TPR-like"/>
    <property type="match status" value="1"/>
</dbReference>
<feature type="repeat" description="TPR" evidence="1">
    <location>
        <begin position="98"/>
        <end position="131"/>
    </location>
</feature>
<keyword evidence="2" id="KW-0812">Transmembrane</keyword>
<feature type="transmembrane region" description="Helical" evidence="2">
    <location>
        <begin position="45"/>
        <end position="64"/>
    </location>
</feature>
<evidence type="ECO:0000313" key="4">
    <source>
        <dbReference type="Proteomes" id="UP000003688"/>
    </source>
</evidence>
<dbReference type="RefSeq" id="WP_007417207.1">
    <property type="nucleotide sequence ID" value="NZ_ABOX02000037.1"/>
</dbReference>
<accession>B9XN18</accession>
<dbReference type="AlphaFoldDB" id="B9XN18"/>
<dbReference type="SMART" id="SM00028">
    <property type="entry name" value="TPR"/>
    <property type="match status" value="2"/>
</dbReference>
<evidence type="ECO:0000256" key="1">
    <source>
        <dbReference type="PROSITE-ProRule" id="PRU00339"/>
    </source>
</evidence>
<protein>
    <submittedName>
        <fullName evidence="3">TPR repeat-containing protein</fullName>
    </submittedName>
</protein>
<dbReference type="Gene3D" id="1.25.40.10">
    <property type="entry name" value="Tetratricopeptide repeat domain"/>
    <property type="match status" value="1"/>
</dbReference>
<feature type="transmembrane region" description="Helical" evidence="2">
    <location>
        <begin position="7"/>
        <end position="33"/>
    </location>
</feature>
<keyword evidence="2" id="KW-1133">Transmembrane helix</keyword>
<proteinExistence type="predicted"/>
<keyword evidence="4" id="KW-1185">Reference proteome</keyword>
<dbReference type="InterPro" id="IPR019734">
    <property type="entry name" value="TPR_rpt"/>
</dbReference>
<sequence>MGSIFTLIRVLAHAGSGSVFGILSALVFGVFQIWMLINAWRNKEYLWVLLILMGLGIWYFFYVYRHTISTNRGFELPGASKRKRIKELQAKIHHLDNAVHHFHLGDIYFQQGKLDKAEACYRAALERDPKDIDARAHLGQTLLRLKRPAEARPLLEGVCHEDPKHDYGYSMMALAETLSAVGEQNAALEVWLRVTSQHSYPRAKVQLAELYVAKNQLDPARAELRDILADDAHAPAFQRKRDRVWVHRAKRLIKKI</sequence>
<name>B9XN18_PEDPL</name>
<dbReference type="PROSITE" id="PS50005">
    <property type="entry name" value="TPR"/>
    <property type="match status" value="1"/>
</dbReference>
<dbReference type="Pfam" id="PF13432">
    <property type="entry name" value="TPR_16"/>
    <property type="match status" value="1"/>
</dbReference>
<keyword evidence="2" id="KW-0472">Membrane</keyword>
<evidence type="ECO:0000313" key="3">
    <source>
        <dbReference type="EMBL" id="EEF58814.1"/>
    </source>
</evidence>
<comment type="caution">
    <text evidence="3">The sequence shown here is derived from an EMBL/GenBank/DDBJ whole genome shotgun (WGS) entry which is preliminary data.</text>
</comment>
<dbReference type="InterPro" id="IPR011990">
    <property type="entry name" value="TPR-like_helical_dom_sf"/>
</dbReference>
<dbReference type="STRING" id="320771.Cflav_PD1987"/>
<dbReference type="EMBL" id="ABOX02000037">
    <property type="protein sequence ID" value="EEF58814.1"/>
    <property type="molecule type" value="Genomic_DNA"/>
</dbReference>
<reference evidence="3 4" key="1">
    <citation type="journal article" date="2011" name="J. Bacteriol.">
        <title>Genome sequence of 'Pedosphaera parvula' Ellin514, an aerobic Verrucomicrobial isolate from pasture soil.</title>
        <authorList>
            <person name="Kant R."/>
            <person name="van Passel M.W."/>
            <person name="Sangwan P."/>
            <person name="Palva A."/>
            <person name="Lucas S."/>
            <person name="Copeland A."/>
            <person name="Lapidus A."/>
            <person name="Glavina Del Rio T."/>
            <person name="Dalin E."/>
            <person name="Tice H."/>
            <person name="Bruce D."/>
            <person name="Goodwin L."/>
            <person name="Pitluck S."/>
            <person name="Chertkov O."/>
            <person name="Larimer F.W."/>
            <person name="Land M.L."/>
            <person name="Hauser L."/>
            <person name="Brettin T.S."/>
            <person name="Detter J.C."/>
            <person name="Han S."/>
            <person name="de Vos W.M."/>
            <person name="Janssen P.H."/>
            <person name="Smidt H."/>
        </authorList>
    </citation>
    <scope>NUCLEOTIDE SEQUENCE [LARGE SCALE GENOMIC DNA]</scope>
    <source>
        <strain evidence="3 4">Ellin514</strain>
    </source>
</reference>
<evidence type="ECO:0000256" key="2">
    <source>
        <dbReference type="SAM" id="Phobius"/>
    </source>
</evidence>
<gene>
    <name evidence="3" type="ORF">Cflav_PD1987</name>
</gene>